<dbReference type="SUPFAM" id="SSF51197">
    <property type="entry name" value="Clavaminate synthase-like"/>
    <property type="match status" value="1"/>
</dbReference>
<evidence type="ECO:0000313" key="3">
    <source>
        <dbReference type="Proteomes" id="UP001642484"/>
    </source>
</evidence>
<organism evidence="2 3">
    <name type="scientific">Durusdinium trenchii</name>
    <dbReference type="NCBI Taxonomy" id="1381693"/>
    <lineage>
        <taxon>Eukaryota</taxon>
        <taxon>Sar</taxon>
        <taxon>Alveolata</taxon>
        <taxon>Dinophyceae</taxon>
        <taxon>Suessiales</taxon>
        <taxon>Symbiodiniaceae</taxon>
        <taxon>Durusdinium</taxon>
    </lineage>
</organism>
<reference evidence="2 3" key="1">
    <citation type="submission" date="2024-02" db="EMBL/GenBank/DDBJ databases">
        <authorList>
            <person name="Chen Y."/>
            <person name="Shah S."/>
            <person name="Dougan E. K."/>
            <person name="Thang M."/>
            <person name="Chan C."/>
        </authorList>
    </citation>
    <scope>NUCLEOTIDE SEQUENCE [LARGE SCALE GENOMIC DNA]</scope>
</reference>
<dbReference type="EMBL" id="CAXAMN010025180">
    <property type="protein sequence ID" value="CAK9093183.1"/>
    <property type="molecule type" value="Genomic_DNA"/>
</dbReference>
<name>A0ABP0QY09_9DINO</name>
<dbReference type="Proteomes" id="UP001642484">
    <property type="component" value="Unassembled WGS sequence"/>
</dbReference>
<evidence type="ECO:0000256" key="1">
    <source>
        <dbReference type="ARBA" id="ARBA00001962"/>
    </source>
</evidence>
<keyword evidence="3" id="KW-1185">Reference proteome</keyword>
<gene>
    <name evidence="2" type="ORF">CCMP2556_LOCUS44566</name>
</gene>
<protein>
    <submittedName>
        <fullName evidence="2">Uncharacterized protein</fullName>
    </submittedName>
</protein>
<accession>A0ABP0QY09</accession>
<evidence type="ECO:0000313" key="2">
    <source>
        <dbReference type="EMBL" id="CAK9093183.1"/>
    </source>
</evidence>
<comment type="cofactor">
    <cofactor evidence="1">
        <name>Fe cation</name>
        <dbReference type="ChEBI" id="CHEBI:24875"/>
    </cofactor>
</comment>
<dbReference type="PANTHER" id="PTHR20883:SF48">
    <property type="entry name" value="ECTOINE DIOXYGENASE"/>
    <property type="match status" value="1"/>
</dbReference>
<dbReference type="PANTHER" id="PTHR20883">
    <property type="entry name" value="PHYTANOYL-COA DIOXYGENASE DOMAIN CONTAINING 1"/>
    <property type="match status" value="1"/>
</dbReference>
<sequence length="460" mass="49097">MFTPTAVSKLAIPEQGAGACPNHALARTRSCAPSASPWGSCGWLSLGFVVSSSAVAFRLRARKVSLRVAEPSLSSLSAAEEYKKLGYSVLQAALPGELAAEMLESFESDLASWAGDCDLDLETYLKVVNKWSHWNPRVASMCEEIAPLLRPLVAEVLGSAAWPVGATIFRKSPLASRGTHAHQDLSYAWRPGSQLFSCTTWVALTPAKASPLEILPASHQDGIAPAVDFLDPSFQDRADSVTCKEDAITVDVDAGDAILFDSRLWHSAKPAAHGSLRVALAITWATPAGPDGVKAGEYPRWPMSAMPPPPVAPKDGFGMDTVGQQLKMALQSLLGNGQHNAAKASAKELIESILASGSFHQLPDPSAAEELLRKFLDMRKAVLKHGAAGQNGGLFEALYQKVILPVKQCKSEVLSAASKELEECGSHANGVEQLKAWIGKWAVRTRGVFWSGAVWISGIQ</sequence>
<proteinExistence type="predicted"/>
<dbReference type="InterPro" id="IPR008775">
    <property type="entry name" value="Phytyl_CoA_dOase-like"/>
</dbReference>
<dbReference type="Pfam" id="PF05721">
    <property type="entry name" value="PhyH"/>
    <property type="match status" value="1"/>
</dbReference>
<comment type="caution">
    <text evidence="2">The sequence shown here is derived from an EMBL/GenBank/DDBJ whole genome shotgun (WGS) entry which is preliminary data.</text>
</comment>
<dbReference type="Gene3D" id="2.60.120.620">
    <property type="entry name" value="q2cbj1_9rhob like domain"/>
    <property type="match status" value="1"/>
</dbReference>